<dbReference type="Proteomes" id="UP000614410">
    <property type="component" value="Unassembled WGS sequence"/>
</dbReference>
<dbReference type="PANTHER" id="PTHR21708:SF26">
    <property type="entry name" value="2-DEHYDROPANTOATE 2-REDUCTASE"/>
    <property type="match status" value="1"/>
</dbReference>
<protein>
    <submittedName>
        <fullName evidence="4">Ketopantoate reductase family protein</fullName>
    </submittedName>
</protein>
<feature type="region of interest" description="Disordered" evidence="1">
    <location>
        <begin position="233"/>
        <end position="268"/>
    </location>
</feature>
<dbReference type="InterPro" id="IPR013752">
    <property type="entry name" value="KPA_reductase"/>
</dbReference>
<dbReference type="PANTHER" id="PTHR21708">
    <property type="entry name" value="PROBABLE 2-DEHYDROPANTOATE 2-REDUCTASE"/>
    <property type="match status" value="1"/>
</dbReference>
<dbReference type="SUPFAM" id="SSF48179">
    <property type="entry name" value="6-phosphogluconate dehydrogenase C-terminal domain-like"/>
    <property type="match status" value="1"/>
</dbReference>
<dbReference type="InterPro" id="IPR013332">
    <property type="entry name" value="KPR_N"/>
</dbReference>
<accession>A0A934NGE6</accession>
<comment type="caution">
    <text evidence="4">The sequence shown here is derived from an EMBL/GenBank/DDBJ whole genome shotgun (WGS) entry which is preliminary data.</text>
</comment>
<feature type="domain" description="Ketopantoate reductase N-terminal" evidence="2">
    <location>
        <begin position="12"/>
        <end position="71"/>
    </location>
</feature>
<dbReference type="InterPro" id="IPR051402">
    <property type="entry name" value="KPR-Related"/>
</dbReference>
<name>A0A934NGE6_9BACT</name>
<dbReference type="Pfam" id="PF02558">
    <property type="entry name" value="ApbA"/>
    <property type="match status" value="1"/>
</dbReference>
<dbReference type="Gene3D" id="1.10.1040.10">
    <property type="entry name" value="N-(1-d-carboxylethyl)-l-norvaline Dehydrogenase, domain 2"/>
    <property type="match status" value="1"/>
</dbReference>
<gene>
    <name evidence="4" type="ORF">JF887_10680</name>
</gene>
<dbReference type="EMBL" id="JAEKNN010000053">
    <property type="protein sequence ID" value="MBJ7609875.1"/>
    <property type="molecule type" value="Genomic_DNA"/>
</dbReference>
<dbReference type="AlphaFoldDB" id="A0A934NGE6"/>
<dbReference type="Gene3D" id="3.40.50.720">
    <property type="entry name" value="NAD(P)-binding Rossmann-like Domain"/>
    <property type="match status" value="1"/>
</dbReference>
<dbReference type="Pfam" id="PF08546">
    <property type="entry name" value="ApbA_C"/>
    <property type="match status" value="1"/>
</dbReference>
<evidence type="ECO:0000256" key="1">
    <source>
        <dbReference type="SAM" id="MobiDB-lite"/>
    </source>
</evidence>
<sequence length="268" mass="27931">MGDEVGGSSLAAGLESVPRALGAALVIPFLNSVEHVATLRERFPADAVAPATIRVEATRVAAGEIEHASPFALVELAASGANAERVERVAAALRGAGVDVNVRTDETAMLWEKLALLAPLALLTTWAAAPVGTVRVEHRGDMVACVAEVAEVARSEGAHVHSDHLLAIIDGVPESMQSSMQRDAAAGRPTELEAIGGAVLRAAGRVGIAVPVTQRLVDSLRERERMVGAPGGLITFRANRPPTERAGGPAFASFRVPPAPDSFADRQW</sequence>
<proteinExistence type="predicted"/>
<evidence type="ECO:0000313" key="4">
    <source>
        <dbReference type="EMBL" id="MBJ7609875.1"/>
    </source>
</evidence>
<evidence type="ECO:0000313" key="5">
    <source>
        <dbReference type="Proteomes" id="UP000614410"/>
    </source>
</evidence>
<dbReference type="InterPro" id="IPR008927">
    <property type="entry name" value="6-PGluconate_DH-like_C_sf"/>
</dbReference>
<feature type="domain" description="Ketopantoate reductase C-terminal" evidence="3">
    <location>
        <begin position="108"/>
        <end position="223"/>
    </location>
</feature>
<organism evidence="4 5">
    <name type="scientific">Candidatus Amunia macphersoniae</name>
    <dbReference type="NCBI Taxonomy" id="3127014"/>
    <lineage>
        <taxon>Bacteria</taxon>
        <taxon>Bacillati</taxon>
        <taxon>Candidatus Dormiibacterota</taxon>
        <taxon>Candidatus Dormibacteria</taxon>
        <taxon>Candidatus Aeolococcales</taxon>
        <taxon>Candidatus Aeolococcaceae</taxon>
        <taxon>Candidatus Amunia</taxon>
    </lineage>
</organism>
<reference evidence="4 5" key="1">
    <citation type="submission" date="2020-10" db="EMBL/GenBank/DDBJ databases">
        <title>Ca. Dormibacterota MAGs.</title>
        <authorList>
            <person name="Montgomery K."/>
        </authorList>
    </citation>
    <scope>NUCLEOTIDE SEQUENCE [LARGE SCALE GENOMIC DNA]</scope>
    <source>
        <strain evidence="4">Mitchell_Peninsula_5</strain>
    </source>
</reference>
<dbReference type="GO" id="GO:0005737">
    <property type="term" value="C:cytoplasm"/>
    <property type="evidence" value="ECO:0007669"/>
    <property type="project" value="TreeGrafter"/>
</dbReference>
<evidence type="ECO:0000259" key="3">
    <source>
        <dbReference type="Pfam" id="PF08546"/>
    </source>
</evidence>
<evidence type="ECO:0000259" key="2">
    <source>
        <dbReference type="Pfam" id="PF02558"/>
    </source>
</evidence>
<dbReference type="InterPro" id="IPR013328">
    <property type="entry name" value="6PGD_dom2"/>
</dbReference>